<keyword evidence="3" id="KW-1185">Reference proteome</keyword>
<dbReference type="GeneID" id="85360750"/>
<organism evidence="2 3">
    <name type="scientific">Armillaria tabescens</name>
    <name type="common">Ringless honey mushroom</name>
    <name type="synonym">Agaricus tabescens</name>
    <dbReference type="NCBI Taxonomy" id="1929756"/>
    <lineage>
        <taxon>Eukaryota</taxon>
        <taxon>Fungi</taxon>
        <taxon>Dikarya</taxon>
        <taxon>Basidiomycota</taxon>
        <taxon>Agaricomycotina</taxon>
        <taxon>Agaricomycetes</taxon>
        <taxon>Agaricomycetidae</taxon>
        <taxon>Agaricales</taxon>
        <taxon>Marasmiineae</taxon>
        <taxon>Physalacriaceae</taxon>
        <taxon>Desarmillaria</taxon>
    </lineage>
</organism>
<dbReference type="Gene3D" id="3.60.130.30">
    <property type="match status" value="1"/>
</dbReference>
<accession>A0AA39N7U1</accession>
<evidence type="ECO:0000313" key="2">
    <source>
        <dbReference type="EMBL" id="KAK0460629.1"/>
    </source>
</evidence>
<proteinExistence type="predicted"/>
<dbReference type="Proteomes" id="UP001175211">
    <property type="component" value="Unassembled WGS sequence"/>
</dbReference>
<feature type="compositionally biased region" description="Basic residues" evidence="1">
    <location>
        <begin position="108"/>
        <end position="120"/>
    </location>
</feature>
<name>A0AA39N7U1_ARMTA</name>
<sequence>MKVLPDALQDFFTPRTTRSQRVFSPWEGPVITTSNPGFDLDAVVRCRVEEEDALDAYDPFGQSPLSSPPSTPCISRVPSPNADPLTEPPPSTPATLHPTDASTSQTHSKSRNNRKRKRRETKAEHNSSLHQDVPPRLRSKHTHATEPLVTAFDIDDAPHASSGYIGLVEESWKREHTLDELTGPKFNFRHYGWQGRVATPIVDQQGRVIAVLAGHPDDPDWDSVHNEAAEALETLRPKCKLAQEQRKHRRGRFGALSYGISYGGGQTHPQNLHHNDANTSVPLTLVNCIAFMRLAAFGSSAFATWAPRTFAYYATHLHALLLHDASLIRNWLSSIFAAATFNFGPRTCCFRHTDSGNLPFGWCVITALGNFNPQRGGHLVLWDLKLVIDFPPSSSILIPSAILSHSNTKIGKGERRYSFTQYSAGGLFRWVDYGFRSSEEYRASLQGEELIRAEEECAARWSMGLDMFSTLDELRTST</sequence>
<evidence type="ECO:0000256" key="1">
    <source>
        <dbReference type="SAM" id="MobiDB-lite"/>
    </source>
</evidence>
<dbReference type="RefSeq" id="XP_060332668.1">
    <property type="nucleotide sequence ID" value="XM_060477202.1"/>
</dbReference>
<protein>
    <submittedName>
        <fullName evidence="2">Uncharacterized protein</fullName>
    </submittedName>
</protein>
<dbReference type="EMBL" id="JAUEPS010000012">
    <property type="protein sequence ID" value="KAK0460629.1"/>
    <property type="molecule type" value="Genomic_DNA"/>
</dbReference>
<comment type="caution">
    <text evidence="2">The sequence shown here is derived from an EMBL/GenBank/DDBJ whole genome shotgun (WGS) entry which is preliminary data.</text>
</comment>
<gene>
    <name evidence="2" type="ORF">EV420DRAFT_1641172</name>
</gene>
<evidence type="ECO:0000313" key="3">
    <source>
        <dbReference type="Proteomes" id="UP001175211"/>
    </source>
</evidence>
<dbReference type="AlphaFoldDB" id="A0AA39N7U1"/>
<feature type="region of interest" description="Disordered" evidence="1">
    <location>
        <begin position="57"/>
        <end position="140"/>
    </location>
</feature>
<reference evidence="2" key="1">
    <citation type="submission" date="2023-06" db="EMBL/GenBank/DDBJ databases">
        <authorList>
            <consortium name="Lawrence Berkeley National Laboratory"/>
            <person name="Ahrendt S."/>
            <person name="Sahu N."/>
            <person name="Indic B."/>
            <person name="Wong-Bajracharya J."/>
            <person name="Merenyi Z."/>
            <person name="Ke H.-M."/>
            <person name="Monk M."/>
            <person name="Kocsube S."/>
            <person name="Drula E."/>
            <person name="Lipzen A."/>
            <person name="Balint B."/>
            <person name="Henrissat B."/>
            <person name="Andreopoulos B."/>
            <person name="Martin F.M."/>
            <person name="Harder C.B."/>
            <person name="Rigling D."/>
            <person name="Ford K.L."/>
            <person name="Foster G.D."/>
            <person name="Pangilinan J."/>
            <person name="Papanicolaou A."/>
            <person name="Barry K."/>
            <person name="LaButti K."/>
            <person name="Viragh M."/>
            <person name="Koriabine M."/>
            <person name="Yan M."/>
            <person name="Riley R."/>
            <person name="Champramary S."/>
            <person name="Plett K.L."/>
            <person name="Tsai I.J."/>
            <person name="Slot J."/>
            <person name="Sipos G."/>
            <person name="Plett J."/>
            <person name="Nagy L.G."/>
            <person name="Grigoriev I.V."/>
        </authorList>
    </citation>
    <scope>NUCLEOTIDE SEQUENCE</scope>
    <source>
        <strain evidence="2">CCBAS 213</strain>
    </source>
</reference>